<feature type="region of interest" description="Disordered" evidence="1">
    <location>
        <begin position="1"/>
        <end position="61"/>
    </location>
</feature>
<proteinExistence type="predicted"/>
<sequence length="782" mass="87442">MSPQNYPPSKKPSIKNPFINNGKKLTKRPPHPSTNDAGVVPTNKVLPSRSAKSRIPLSIPPRSSSLQFRAPAIDKAVISAPIPIPGGVELSSRTFQRARDLPFPRSLPPAPPSPAPSVDEFLYTSPTTAETATATARLVAALHTSILSVPESTHTKHISALQKLLCTIAQNPELITQSSSDFQSTALEYLSNVAENDKIKITCIREDTCVCQDTDESERDDRDERLKALSEQEKHVLDSWCQDRVCWCGEQKEEDREWDIEEVLRRKKRTERECAGIWEWLDVMGKEEGNEDDGAEAEDDLEEDLAELQWRGEMVQWDRRERGNVREDVMGQEKKVLEQELNRSVNRMELAWWERMSRYGSGNGGVRGRLRGNRARQEARAKQQEEIVEQESQKQKEDPERQVLQDEIIQPDREELQEQRPQHISSFSRPRLLTPVSTRQSPITSQEKQREKEQALGPANQRENDEEATEQILAQPDPQEINIELQQQQPEPEATTQRSSSPAADSDGSEASFWTADSFWTSVNDQAEEPAPKVICRGLSYYSRTESNVNLRSFTPSVFELSPASSKETLAREAREETREPRDGSAYDENGFLIASPGEISARRQSEPLGERIVSHDEANNNTNSNLAIINTKRNTPSPVSTTIPILKHPRHVSFAEGTSSPPLSRHASTSSVGHGALRQKFSLRSKSLSAISTPPLTRSEPYLHDYTYVPPADAHLRSEKYALGDTGTGSRATSSYMPPQRPLEGWSHHSVSVVDRRYTRVGQGGGEDQSCKGSGGIGVAM</sequence>
<protein>
    <submittedName>
        <fullName evidence="2">Uncharacterized protein</fullName>
    </submittedName>
</protein>
<feature type="region of interest" description="Disordered" evidence="1">
    <location>
        <begin position="487"/>
        <end position="510"/>
    </location>
</feature>
<comment type="caution">
    <text evidence="2">The sequence shown here is derived from an EMBL/GenBank/DDBJ whole genome shotgun (WGS) entry which is preliminary data.</text>
</comment>
<feature type="compositionally biased region" description="Basic and acidic residues" evidence="1">
    <location>
        <begin position="569"/>
        <end position="585"/>
    </location>
</feature>
<feature type="compositionally biased region" description="Polar residues" evidence="1">
    <location>
        <begin position="657"/>
        <end position="673"/>
    </location>
</feature>
<feature type="compositionally biased region" description="Polar residues" evidence="1">
    <location>
        <begin position="435"/>
        <end position="446"/>
    </location>
</feature>
<feature type="region of interest" description="Disordered" evidence="1">
    <location>
        <begin position="655"/>
        <end position="676"/>
    </location>
</feature>
<name>A0ABR4BZU5_9HELO</name>
<feature type="compositionally biased region" description="Gly residues" evidence="1">
    <location>
        <begin position="763"/>
        <end position="782"/>
    </location>
</feature>
<organism evidence="2 3">
    <name type="scientific">Oculimacula yallundae</name>
    <dbReference type="NCBI Taxonomy" id="86028"/>
    <lineage>
        <taxon>Eukaryota</taxon>
        <taxon>Fungi</taxon>
        <taxon>Dikarya</taxon>
        <taxon>Ascomycota</taxon>
        <taxon>Pezizomycotina</taxon>
        <taxon>Leotiomycetes</taxon>
        <taxon>Helotiales</taxon>
        <taxon>Ploettnerulaceae</taxon>
        <taxon>Oculimacula</taxon>
    </lineage>
</organism>
<accession>A0ABR4BZU5</accession>
<feature type="compositionally biased region" description="Polar residues" evidence="1">
    <location>
        <begin position="729"/>
        <end position="738"/>
    </location>
</feature>
<feature type="compositionally biased region" description="Basic and acidic residues" evidence="1">
    <location>
        <begin position="375"/>
        <end position="421"/>
    </location>
</feature>
<evidence type="ECO:0000313" key="2">
    <source>
        <dbReference type="EMBL" id="KAL2062837.1"/>
    </source>
</evidence>
<evidence type="ECO:0000256" key="1">
    <source>
        <dbReference type="SAM" id="MobiDB-lite"/>
    </source>
</evidence>
<feature type="region of interest" description="Disordered" evidence="1">
    <location>
        <begin position="363"/>
        <end position="475"/>
    </location>
</feature>
<feature type="region of interest" description="Disordered" evidence="1">
    <location>
        <begin position="762"/>
        <end position="782"/>
    </location>
</feature>
<reference evidence="2 3" key="1">
    <citation type="journal article" date="2024" name="Commun. Biol.">
        <title>Comparative genomic analysis of thermophilic fungi reveals convergent evolutionary adaptations and gene losses.</title>
        <authorList>
            <person name="Steindorff A.S."/>
            <person name="Aguilar-Pontes M.V."/>
            <person name="Robinson A.J."/>
            <person name="Andreopoulos B."/>
            <person name="LaButti K."/>
            <person name="Kuo A."/>
            <person name="Mondo S."/>
            <person name="Riley R."/>
            <person name="Otillar R."/>
            <person name="Haridas S."/>
            <person name="Lipzen A."/>
            <person name="Grimwood J."/>
            <person name="Schmutz J."/>
            <person name="Clum A."/>
            <person name="Reid I.D."/>
            <person name="Moisan M.C."/>
            <person name="Butler G."/>
            <person name="Nguyen T.T.M."/>
            <person name="Dewar K."/>
            <person name="Conant G."/>
            <person name="Drula E."/>
            <person name="Henrissat B."/>
            <person name="Hansel C."/>
            <person name="Singer S."/>
            <person name="Hutchinson M.I."/>
            <person name="de Vries R.P."/>
            <person name="Natvig D.O."/>
            <person name="Powell A.J."/>
            <person name="Tsang A."/>
            <person name="Grigoriev I.V."/>
        </authorList>
    </citation>
    <scope>NUCLEOTIDE SEQUENCE [LARGE SCALE GENOMIC DNA]</scope>
    <source>
        <strain evidence="2 3">CBS 494.80</strain>
    </source>
</reference>
<dbReference type="EMBL" id="JAZHXI010000016">
    <property type="protein sequence ID" value="KAL2062837.1"/>
    <property type="molecule type" value="Genomic_DNA"/>
</dbReference>
<gene>
    <name evidence="2" type="ORF">VTL71DRAFT_5909</name>
</gene>
<feature type="compositionally biased region" description="Polar residues" evidence="1">
    <location>
        <begin position="494"/>
        <end position="503"/>
    </location>
</feature>
<dbReference type="Proteomes" id="UP001595075">
    <property type="component" value="Unassembled WGS sequence"/>
</dbReference>
<feature type="region of interest" description="Disordered" evidence="1">
    <location>
        <begin position="725"/>
        <end position="745"/>
    </location>
</feature>
<feature type="region of interest" description="Disordered" evidence="1">
    <location>
        <begin position="564"/>
        <end position="590"/>
    </location>
</feature>
<evidence type="ECO:0000313" key="3">
    <source>
        <dbReference type="Proteomes" id="UP001595075"/>
    </source>
</evidence>
<keyword evidence="3" id="KW-1185">Reference proteome</keyword>
<feature type="compositionally biased region" description="Pro residues" evidence="1">
    <location>
        <begin position="1"/>
        <end position="10"/>
    </location>
</feature>